<evidence type="ECO:0000256" key="8">
    <source>
        <dbReference type="ARBA" id="ARBA00023157"/>
    </source>
</evidence>
<dbReference type="Pfam" id="PF14368">
    <property type="entry name" value="LTP_2"/>
    <property type="match status" value="1"/>
</dbReference>
<evidence type="ECO:0000256" key="3">
    <source>
        <dbReference type="ARBA" id="ARBA00022448"/>
    </source>
</evidence>
<dbReference type="InParanoid" id="A0A251VGT9"/>
<comment type="subcellular location">
    <subcellularLocation>
        <location evidence="1">Cell membrane</location>
        <topology evidence="1">Lipid-anchor</topology>
        <topology evidence="1">GPI-anchor</topology>
    </subcellularLocation>
</comment>
<keyword evidence="12" id="KW-1133">Transmembrane helix</keyword>
<keyword evidence="12" id="KW-0472">Membrane</keyword>
<dbReference type="PRINTS" id="PR00382">
    <property type="entry name" value="LIPIDTRNSFER"/>
</dbReference>
<feature type="region of interest" description="Disordered" evidence="11">
    <location>
        <begin position="132"/>
        <end position="151"/>
    </location>
</feature>
<keyword evidence="10" id="KW-0449">Lipoprotein</keyword>
<comment type="similarity">
    <text evidence="2">Belongs to the plant LTP family.</text>
</comment>
<sequence>MDSINSLFNHQQQTVTFFTTNSTTIMANSSSLILTLTVALLVLTAAIPAAQAQAQTCASKLVPCAAYLNATTTPPNTCCDPIKEAVANDLQCLCNLYSNPAFLSGLGINIQQALRLPRLCGVSSDTSVCKSAQAPNVSTPKPPPASTQGQSSASKISSSAVIGLLFVLACILLF</sequence>
<feature type="domain" description="Bifunctional inhibitor/plant lipid transfer protein/seed storage helical" evidence="13">
    <location>
        <begin position="38"/>
        <end position="129"/>
    </location>
</feature>
<evidence type="ECO:0000313" key="16">
    <source>
        <dbReference type="Proteomes" id="UP000215914"/>
    </source>
</evidence>
<dbReference type="EMBL" id="MNCJ02000317">
    <property type="protein sequence ID" value="KAF5819062.1"/>
    <property type="molecule type" value="Genomic_DNA"/>
</dbReference>
<dbReference type="AlphaFoldDB" id="A0A251VGT9"/>
<gene>
    <name evidence="15" type="ORF">HannXRQ_Chr02g0049661</name>
    <name evidence="14" type="ORF">HanXRQr2_Chr02g0073361</name>
</gene>
<dbReference type="EMBL" id="CM007891">
    <property type="protein sequence ID" value="OTG34790.1"/>
    <property type="molecule type" value="Genomic_DNA"/>
</dbReference>
<keyword evidence="3" id="KW-0813">Transport</keyword>
<evidence type="ECO:0000256" key="4">
    <source>
        <dbReference type="ARBA" id="ARBA00022475"/>
    </source>
</evidence>
<dbReference type="InterPro" id="IPR043325">
    <property type="entry name" value="LTSS"/>
</dbReference>
<dbReference type="GO" id="GO:0008289">
    <property type="term" value="F:lipid binding"/>
    <property type="evidence" value="ECO:0007669"/>
    <property type="project" value="UniProtKB-KW"/>
</dbReference>
<evidence type="ECO:0000256" key="12">
    <source>
        <dbReference type="SAM" id="Phobius"/>
    </source>
</evidence>
<dbReference type="Gramene" id="mRNA:HanXRQr2_Chr02g0073361">
    <property type="protein sequence ID" value="mRNA:HanXRQr2_Chr02g0073361"/>
    <property type="gene ID" value="HanXRQr2_Chr02g0073361"/>
</dbReference>
<evidence type="ECO:0000256" key="10">
    <source>
        <dbReference type="ARBA" id="ARBA00023288"/>
    </source>
</evidence>
<dbReference type="PANTHER" id="PTHR33044">
    <property type="entry name" value="BIFUNCTIONAL INHIBITOR/LIPID-TRANSFER PROTEIN/SEED STORAGE 2S ALBUMIN SUPERFAMILY PROTEIN-RELATED"/>
    <property type="match status" value="1"/>
</dbReference>
<dbReference type="CDD" id="cd00010">
    <property type="entry name" value="AAI_LTSS"/>
    <property type="match status" value="1"/>
</dbReference>
<reference evidence="15" key="2">
    <citation type="submission" date="2017-02" db="EMBL/GenBank/DDBJ databases">
        <title>Sunflower complete genome.</title>
        <authorList>
            <person name="Langlade N."/>
            <person name="Munos S."/>
        </authorList>
    </citation>
    <scope>NUCLEOTIDE SEQUENCE [LARGE SCALE GENOMIC DNA]</scope>
    <source>
        <tissue evidence="15">Leaves</tissue>
    </source>
</reference>
<dbReference type="OrthoDB" id="690947at2759"/>
<dbReference type="InterPro" id="IPR016140">
    <property type="entry name" value="Bifunc_inhib/LTP/seed_store"/>
</dbReference>
<keyword evidence="12" id="KW-0812">Transmembrane</keyword>
<organism evidence="15 16">
    <name type="scientific">Helianthus annuus</name>
    <name type="common">Common sunflower</name>
    <dbReference type="NCBI Taxonomy" id="4232"/>
    <lineage>
        <taxon>Eukaryota</taxon>
        <taxon>Viridiplantae</taxon>
        <taxon>Streptophyta</taxon>
        <taxon>Embryophyta</taxon>
        <taxon>Tracheophyta</taxon>
        <taxon>Spermatophyta</taxon>
        <taxon>Magnoliopsida</taxon>
        <taxon>eudicotyledons</taxon>
        <taxon>Gunneridae</taxon>
        <taxon>Pentapetalae</taxon>
        <taxon>asterids</taxon>
        <taxon>campanulids</taxon>
        <taxon>Asterales</taxon>
        <taxon>Asteraceae</taxon>
        <taxon>Asteroideae</taxon>
        <taxon>Heliantheae alliance</taxon>
        <taxon>Heliantheae</taxon>
        <taxon>Helianthus</taxon>
    </lineage>
</organism>
<evidence type="ECO:0000256" key="9">
    <source>
        <dbReference type="ARBA" id="ARBA00023180"/>
    </source>
</evidence>
<dbReference type="SUPFAM" id="SSF47699">
    <property type="entry name" value="Bifunctional inhibitor/lipid-transfer protein/seed storage 2S albumin"/>
    <property type="match status" value="1"/>
</dbReference>
<dbReference type="Proteomes" id="UP000215914">
    <property type="component" value="Chromosome 2"/>
</dbReference>
<keyword evidence="16" id="KW-1185">Reference proteome</keyword>
<dbReference type="GO" id="GO:0005886">
    <property type="term" value="C:plasma membrane"/>
    <property type="evidence" value="ECO:0007669"/>
    <property type="project" value="UniProtKB-SubCell"/>
</dbReference>
<reference evidence="14" key="3">
    <citation type="submission" date="2020-06" db="EMBL/GenBank/DDBJ databases">
        <title>Helianthus annuus Genome sequencing and assembly Release 2.</title>
        <authorList>
            <person name="Gouzy J."/>
            <person name="Langlade N."/>
            <person name="Munos S."/>
        </authorList>
    </citation>
    <scope>NUCLEOTIDE SEQUENCE</scope>
    <source>
        <tissue evidence="14">Leaves</tissue>
    </source>
</reference>
<keyword evidence="8" id="KW-1015">Disulfide bond</keyword>
<evidence type="ECO:0000313" key="14">
    <source>
        <dbReference type="EMBL" id="KAF5819062.1"/>
    </source>
</evidence>
<name>A0A251VGT9_HELAN</name>
<dbReference type="InterPro" id="IPR000528">
    <property type="entry name" value="Plant_nsLTP"/>
</dbReference>
<evidence type="ECO:0000313" key="15">
    <source>
        <dbReference type="EMBL" id="OTG34790.1"/>
    </source>
</evidence>
<dbReference type="InterPro" id="IPR036312">
    <property type="entry name" value="Bifun_inhib/LTP/seed_sf"/>
</dbReference>
<keyword evidence="9" id="KW-0325">Glycoprotein</keyword>
<dbReference type="FunCoup" id="A0A251VGT9">
    <property type="interactions" value="201"/>
</dbReference>
<proteinExistence type="inferred from homology"/>
<keyword evidence="7" id="KW-0446">Lipid-binding</keyword>
<reference evidence="14 16" key="1">
    <citation type="journal article" date="2017" name="Nature">
        <title>The sunflower genome provides insights into oil metabolism, flowering and Asterid evolution.</title>
        <authorList>
            <person name="Badouin H."/>
            <person name="Gouzy J."/>
            <person name="Grassa C.J."/>
            <person name="Murat F."/>
            <person name="Staton S.E."/>
            <person name="Cottret L."/>
            <person name="Lelandais-Briere C."/>
            <person name="Owens G.L."/>
            <person name="Carrere S."/>
            <person name="Mayjonade B."/>
            <person name="Legrand L."/>
            <person name="Gill N."/>
            <person name="Kane N.C."/>
            <person name="Bowers J.E."/>
            <person name="Hubner S."/>
            <person name="Bellec A."/>
            <person name="Berard A."/>
            <person name="Berges H."/>
            <person name="Blanchet N."/>
            <person name="Boniface M.C."/>
            <person name="Brunel D."/>
            <person name="Catrice O."/>
            <person name="Chaidir N."/>
            <person name="Claudel C."/>
            <person name="Donnadieu C."/>
            <person name="Faraut T."/>
            <person name="Fievet G."/>
            <person name="Helmstetter N."/>
            <person name="King M."/>
            <person name="Knapp S.J."/>
            <person name="Lai Z."/>
            <person name="Le Paslier M.C."/>
            <person name="Lippi Y."/>
            <person name="Lorenzon L."/>
            <person name="Mandel J.R."/>
            <person name="Marage G."/>
            <person name="Marchand G."/>
            <person name="Marquand E."/>
            <person name="Bret-Mestries E."/>
            <person name="Morien E."/>
            <person name="Nambeesan S."/>
            <person name="Nguyen T."/>
            <person name="Pegot-Espagnet P."/>
            <person name="Pouilly N."/>
            <person name="Raftis F."/>
            <person name="Sallet E."/>
            <person name="Schiex T."/>
            <person name="Thomas J."/>
            <person name="Vandecasteele C."/>
            <person name="Vares D."/>
            <person name="Vear F."/>
            <person name="Vautrin S."/>
            <person name="Crespi M."/>
            <person name="Mangin B."/>
            <person name="Burke J.M."/>
            <person name="Salse J."/>
            <person name="Munos S."/>
            <person name="Vincourt P."/>
            <person name="Rieseberg L.H."/>
            <person name="Langlade N.B."/>
        </authorList>
    </citation>
    <scope>NUCLEOTIDE SEQUENCE [LARGE SCALE GENOMIC DNA]</scope>
    <source>
        <strain evidence="16">cv. SF193</strain>
        <tissue evidence="14">Leaves</tissue>
    </source>
</reference>
<dbReference type="GO" id="GO:0098552">
    <property type="term" value="C:side of membrane"/>
    <property type="evidence" value="ECO:0007669"/>
    <property type="project" value="UniProtKB-KW"/>
</dbReference>
<dbReference type="GO" id="GO:0006869">
    <property type="term" value="P:lipid transport"/>
    <property type="evidence" value="ECO:0007669"/>
    <property type="project" value="InterPro"/>
</dbReference>
<evidence type="ECO:0000256" key="2">
    <source>
        <dbReference type="ARBA" id="ARBA00009748"/>
    </source>
</evidence>
<evidence type="ECO:0000259" key="13">
    <source>
        <dbReference type="Pfam" id="PF14368"/>
    </source>
</evidence>
<evidence type="ECO:0000256" key="7">
    <source>
        <dbReference type="ARBA" id="ARBA00023121"/>
    </source>
</evidence>
<evidence type="ECO:0000256" key="5">
    <source>
        <dbReference type="ARBA" id="ARBA00022622"/>
    </source>
</evidence>
<dbReference type="Gene3D" id="1.10.110.10">
    <property type="entry name" value="Plant lipid-transfer and hydrophobic proteins"/>
    <property type="match status" value="1"/>
</dbReference>
<keyword evidence="6" id="KW-0732">Signal</keyword>
<keyword evidence="5" id="KW-0336">GPI-anchor</keyword>
<dbReference type="OMA" id="YSNCIPA"/>
<evidence type="ECO:0000256" key="1">
    <source>
        <dbReference type="ARBA" id="ARBA00004609"/>
    </source>
</evidence>
<keyword evidence="4" id="KW-1003">Cell membrane</keyword>
<dbReference type="STRING" id="4232.A0A251VGT9"/>
<evidence type="ECO:0000256" key="6">
    <source>
        <dbReference type="ARBA" id="ARBA00022729"/>
    </source>
</evidence>
<accession>A0A251VGT9</accession>
<protein>
    <submittedName>
        <fullName evidence="14 15">Plant lipid transfer protein/Par allergen</fullName>
    </submittedName>
</protein>
<evidence type="ECO:0000256" key="11">
    <source>
        <dbReference type="SAM" id="MobiDB-lite"/>
    </source>
</evidence>
<feature type="transmembrane region" description="Helical" evidence="12">
    <location>
        <begin position="156"/>
        <end position="173"/>
    </location>
</feature>